<evidence type="ECO:0000313" key="3">
    <source>
        <dbReference type="Proteomes" id="UP000053989"/>
    </source>
</evidence>
<name>A0A0C3DR92_9AGAM</name>
<sequence>MPSAIDSALGTAQLVAAFSGVPVASGVVMLLQSINNTCSQVAVHKAKSAQLAQRCTTLLNMINEHSTAFVGTDIIKNLDELEAVLSSVHQRVQRWTRCGKVERFMKNWKIERDLDKCHADVNVAVECLQLTSPMNIIKMQQQSIDLMRRHQTVMEEGLQQLLITPRDVEHAAQQHEQGGSAARELMKFGQEHLVQIRGKQSVAASSPNFFGEYLFESRESSCPPSPVTTVQNQLEQALLDLHRLTKIPPTIPILNNQVQRANSLPTSWGRHSAVFEGSWLGGKKVALKTLRVVDERDPRSKTLQARFEHEITVWSKLKHENVLTLYGIVTNMGPIHIVSPWQGNDTVLTYRRNNPHVNPLELLRQAAKGLEYLHDNQIVHGHIQCNNLLVSSEGVVTVCDFGLTQVLVDVVGRGTLDMLTTTSAIRWFAPELSNGEEAELTKHTDVFAFGMSILELLTLKPPYSHRKRDVIVMQDLQEGRLPLRPEEPEAIPWMTDGLWATLHGRCWAIQSENRLTIAELSLHLEEVSASLSK</sequence>
<feature type="domain" description="Protein kinase" evidence="1">
    <location>
        <begin position="260"/>
        <end position="531"/>
    </location>
</feature>
<dbReference type="PROSITE" id="PS50011">
    <property type="entry name" value="PROTEIN_KINASE_DOM"/>
    <property type="match status" value="1"/>
</dbReference>
<dbReference type="Gene3D" id="1.20.930.20">
    <property type="entry name" value="Adaptor protein Cbl, N-terminal domain"/>
    <property type="match status" value="1"/>
</dbReference>
<dbReference type="Proteomes" id="UP000053989">
    <property type="component" value="Unassembled WGS sequence"/>
</dbReference>
<dbReference type="InterPro" id="IPR011009">
    <property type="entry name" value="Kinase-like_dom_sf"/>
</dbReference>
<dbReference type="InterPro" id="IPR054000">
    <property type="entry name" value="MLKL_N"/>
</dbReference>
<reference evidence="2 3" key="1">
    <citation type="submission" date="2014-04" db="EMBL/GenBank/DDBJ databases">
        <authorList>
            <consortium name="DOE Joint Genome Institute"/>
            <person name="Kuo A."/>
            <person name="Kohler A."/>
            <person name="Nagy L.G."/>
            <person name="Floudas D."/>
            <person name="Copeland A."/>
            <person name="Barry K.W."/>
            <person name="Cichocki N."/>
            <person name="Veneault-Fourrey C."/>
            <person name="LaButti K."/>
            <person name="Lindquist E.A."/>
            <person name="Lipzen A."/>
            <person name="Lundell T."/>
            <person name="Morin E."/>
            <person name="Murat C."/>
            <person name="Sun H."/>
            <person name="Tunlid A."/>
            <person name="Henrissat B."/>
            <person name="Grigoriev I.V."/>
            <person name="Hibbett D.S."/>
            <person name="Martin F."/>
            <person name="Nordberg H.P."/>
            <person name="Cantor M.N."/>
            <person name="Hua S.X."/>
        </authorList>
    </citation>
    <scope>NUCLEOTIDE SEQUENCE [LARGE SCALE GENOMIC DNA]</scope>
    <source>
        <strain evidence="2 3">Foug A</strain>
    </source>
</reference>
<dbReference type="GO" id="GO:0007166">
    <property type="term" value="P:cell surface receptor signaling pathway"/>
    <property type="evidence" value="ECO:0007669"/>
    <property type="project" value="InterPro"/>
</dbReference>
<dbReference type="PANTHER" id="PTHR44329">
    <property type="entry name" value="SERINE/THREONINE-PROTEIN KINASE TNNI3K-RELATED"/>
    <property type="match status" value="1"/>
</dbReference>
<organism evidence="2 3">
    <name type="scientific">Scleroderma citrinum Foug A</name>
    <dbReference type="NCBI Taxonomy" id="1036808"/>
    <lineage>
        <taxon>Eukaryota</taxon>
        <taxon>Fungi</taxon>
        <taxon>Dikarya</taxon>
        <taxon>Basidiomycota</taxon>
        <taxon>Agaricomycotina</taxon>
        <taxon>Agaricomycetes</taxon>
        <taxon>Agaricomycetidae</taxon>
        <taxon>Boletales</taxon>
        <taxon>Sclerodermatineae</taxon>
        <taxon>Sclerodermataceae</taxon>
        <taxon>Scleroderma</taxon>
    </lineage>
</organism>
<dbReference type="GO" id="GO:0004674">
    <property type="term" value="F:protein serine/threonine kinase activity"/>
    <property type="evidence" value="ECO:0007669"/>
    <property type="project" value="TreeGrafter"/>
</dbReference>
<accession>A0A0C3DR92</accession>
<dbReference type="Pfam" id="PF07714">
    <property type="entry name" value="PK_Tyr_Ser-Thr"/>
    <property type="match status" value="1"/>
</dbReference>
<evidence type="ECO:0000313" key="2">
    <source>
        <dbReference type="EMBL" id="KIM58729.1"/>
    </source>
</evidence>
<dbReference type="InterPro" id="IPR051681">
    <property type="entry name" value="Ser/Thr_Kinases-Pseudokinases"/>
</dbReference>
<reference evidence="3" key="2">
    <citation type="submission" date="2015-01" db="EMBL/GenBank/DDBJ databases">
        <title>Evolutionary Origins and Diversification of the Mycorrhizal Mutualists.</title>
        <authorList>
            <consortium name="DOE Joint Genome Institute"/>
            <consortium name="Mycorrhizal Genomics Consortium"/>
            <person name="Kohler A."/>
            <person name="Kuo A."/>
            <person name="Nagy L.G."/>
            <person name="Floudas D."/>
            <person name="Copeland A."/>
            <person name="Barry K.W."/>
            <person name="Cichocki N."/>
            <person name="Veneault-Fourrey C."/>
            <person name="LaButti K."/>
            <person name="Lindquist E.A."/>
            <person name="Lipzen A."/>
            <person name="Lundell T."/>
            <person name="Morin E."/>
            <person name="Murat C."/>
            <person name="Riley R."/>
            <person name="Ohm R."/>
            <person name="Sun H."/>
            <person name="Tunlid A."/>
            <person name="Henrissat B."/>
            <person name="Grigoriev I.V."/>
            <person name="Hibbett D.S."/>
            <person name="Martin F."/>
        </authorList>
    </citation>
    <scope>NUCLEOTIDE SEQUENCE [LARGE SCALE GENOMIC DNA]</scope>
    <source>
        <strain evidence="3">Foug A</strain>
    </source>
</reference>
<dbReference type="EMBL" id="KN822082">
    <property type="protein sequence ID" value="KIM58729.1"/>
    <property type="molecule type" value="Genomic_DNA"/>
</dbReference>
<dbReference type="HOGENOM" id="CLU_000288_7_38_1"/>
<dbReference type="InterPro" id="IPR001245">
    <property type="entry name" value="Ser-Thr/Tyr_kinase_cat_dom"/>
</dbReference>
<dbReference type="InterPro" id="IPR059179">
    <property type="entry name" value="MLKL-like_MCAfunc"/>
</dbReference>
<dbReference type="OrthoDB" id="5966500at2759"/>
<gene>
    <name evidence="2" type="ORF">SCLCIDRAFT_127718</name>
</gene>
<dbReference type="STRING" id="1036808.A0A0C3DR92"/>
<dbReference type="CDD" id="cd21037">
    <property type="entry name" value="MLKL_NTD"/>
    <property type="match status" value="1"/>
</dbReference>
<dbReference type="InParanoid" id="A0A0C3DR92"/>
<protein>
    <recommendedName>
        <fullName evidence="1">Protein kinase domain-containing protein</fullName>
    </recommendedName>
</protein>
<dbReference type="SUPFAM" id="SSF56112">
    <property type="entry name" value="Protein kinase-like (PK-like)"/>
    <property type="match status" value="1"/>
</dbReference>
<dbReference type="InterPro" id="IPR036537">
    <property type="entry name" value="Adaptor_Cbl_N_dom_sf"/>
</dbReference>
<keyword evidence="3" id="KW-1185">Reference proteome</keyword>
<dbReference type="Gene3D" id="1.10.510.10">
    <property type="entry name" value="Transferase(Phosphotransferase) domain 1"/>
    <property type="match status" value="1"/>
</dbReference>
<evidence type="ECO:0000259" key="1">
    <source>
        <dbReference type="PROSITE" id="PS50011"/>
    </source>
</evidence>
<dbReference type="GO" id="GO:0005524">
    <property type="term" value="F:ATP binding"/>
    <property type="evidence" value="ECO:0007669"/>
    <property type="project" value="InterPro"/>
</dbReference>
<proteinExistence type="predicted"/>
<dbReference type="Pfam" id="PF22215">
    <property type="entry name" value="MLKL_N"/>
    <property type="match status" value="1"/>
</dbReference>
<dbReference type="InterPro" id="IPR000719">
    <property type="entry name" value="Prot_kinase_dom"/>
</dbReference>
<dbReference type="AlphaFoldDB" id="A0A0C3DR92"/>
<dbReference type="PANTHER" id="PTHR44329:SF214">
    <property type="entry name" value="PROTEIN KINASE DOMAIN-CONTAINING PROTEIN"/>
    <property type="match status" value="1"/>
</dbReference>